<name>A0A4U8V069_STECR</name>
<dbReference type="AlphaFoldDB" id="A0A4U8V069"/>
<dbReference type="InterPro" id="IPR009030">
    <property type="entry name" value="Growth_fac_rcpt_cys_sf"/>
</dbReference>
<dbReference type="PROSITE" id="PS50026">
    <property type="entry name" value="EGF_3"/>
    <property type="match status" value="4"/>
</dbReference>
<keyword evidence="3" id="KW-0964">Secreted</keyword>
<evidence type="ECO:0000256" key="12">
    <source>
        <dbReference type="SAM" id="SignalP"/>
    </source>
</evidence>
<feature type="disulfide bond" evidence="11">
    <location>
        <begin position="522"/>
        <end position="532"/>
    </location>
</feature>
<feature type="domain" description="EGF-like" evidence="13">
    <location>
        <begin position="476"/>
        <end position="517"/>
    </location>
</feature>
<dbReference type="FunFam" id="2.10.25.10:FF:000003">
    <property type="entry name" value="fibrillin-1 isoform X1"/>
    <property type="match status" value="1"/>
</dbReference>
<dbReference type="SMART" id="SM00181">
    <property type="entry name" value="EGF"/>
    <property type="match status" value="8"/>
</dbReference>
<comment type="caution">
    <text evidence="14">The sequence shown here is derived from an EMBL/GenBank/DDBJ whole genome shotgun (WGS) entry which is preliminary data.</text>
</comment>
<proteinExistence type="inferred from homology"/>
<evidence type="ECO:0000256" key="1">
    <source>
        <dbReference type="ARBA" id="ARBA00004498"/>
    </source>
</evidence>
<evidence type="ECO:0000313" key="15">
    <source>
        <dbReference type="Proteomes" id="UP000298663"/>
    </source>
</evidence>
<dbReference type="PANTHER" id="PTHR47333:SF4">
    <property type="entry name" value="EGF-LIKE DOMAIN-CONTAINING PROTEIN"/>
    <property type="match status" value="1"/>
</dbReference>
<dbReference type="PROSITE" id="PS00010">
    <property type="entry name" value="ASX_HYDROXYL"/>
    <property type="match status" value="4"/>
</dbReference>
<dbReference type="PANTHER" id="PTHR47333">
    <property type="entry name" value="VON WILLEBRAND FACTOR C AND EGF DOMAIN-CONTAINING PROTEIN"/>
    <property type="match status" value="1"/>
</dbReference>
<comment type="subcellular location">
    <subcellularLocation>
        <location evidence="1">Secreted</location>
        <location evidence="1">Extracellular space</location>
        <location evidence="1">Extracellular matrix</location>
    </subcellularLocation>
</comment>
<dbReference type="SUPFAM" id="SSF57184">
    <property type="entry name" value="Growth factor receptor domain"/>
    <property type="match status" value="2"/>
</dbReference>
<gene>
    <name evidence="14" type="ORF">L596_004694</name>
</gene>
<keyword evidence="5 11" id="KW-0245">EGF-like domain</keyword>
<dbReference type="PROSITE" id="PS01187">
    <property type="entry name" value="EGF_CA"/>
    <property type="match status" value="3"/>
</dbReference>
<dbReference type="FunFam" id="2.10.25.10:FF:000038">
    <property type="entry name" value="Fibrillin 2"/>
    <property type="match status" value="1"/>
</dbReference>
<dbReference type="FunFam" id="2.10.25.10:FF:000068">
    <property type="entry name" value="Latent transforming growth factor beta binding protein 3"/>
    <property type="match status" value="1"/>
</dbReference>
<sequence>MGLVPLLFVFLLGSSTANEISRCCSAGARHFREQENCVNPSTVGFGNSVLCSRANSVCCLRALLDQSCERGRKLAQNNGICPALINRIGGGFEKECCDCCMMAKDLRAKDEPCVASRQLSAPCLQTFNACCNRTRSVFESPRRHVRDRCANSLCSHLCNDRGDKEVECSCRMGFTLAPNGFTCIAVEECNFLNERAYCSKHRDRCIVKRGMYRCDPKADENLRFMSAAPTAEFRPIQNATFSNDIGQLIQRKKPQRIRPQNVSQCAPGFRDSDGKGVCKDIDECAAGMHRCTPLQTCQNTDGNYKCVEKRCSWNEIQNPRTGECIPVECPEGYLPNSGSCVDINECNAPGRCGPRKVCINTQGSYRCVDEEDRCPSGFRVARPSGLCDDIDECIEGSHTCGANGQCINVQGSFTCKCPQGFQFNETTRQCDDINECETFAGHMCSPHANCENTVGSFKCHCKSGFLLADDGRTCNDVDECATGSHKCHQKCTNTPGSYECDCEPGYRLDSGDKRTCQDIDECQGHNVCLGGCTNTPGSFQCTCPRGYRLDTDGFRCKDINECGKNTCEDHEALCINTIGSFKCRHLDCPQDFVYDSYYKNNVEDGYSCLKKCSVSDENCMSNITREILYQFRSIASMPVVNKPVEVSRIHTQMHMPFSVDYEIENDSKQYFVVEQRDHIGILNLIRPIEGPLEITIKLNIRTKSRTNVLIAHNVAYIQIAVAPYTF</sequence>
<feature type="chain" id="PRO_5020917856" description="EGF-like domain-containing protein" evidence="12">
    <location>
        <begin position="18"/>
        <end position="726"/>
    </location>
</feature>
<organism evidence="14 15">
    <name type="scientific">Steinernema carpocapsae</name>
    <name type="common">Entomopathogenic nematode</name>
    <dbReference type="NCBI Taxonomy" id="34508"/>
    <lineage>
        <taxon>Eukaryota</taxon>
        <taxon>Metazoa</taxon>
        <taxon>Ecdysozoa</taxon>
        <taxon>Nematoda</taxon>
        <taxon>Chromadorea</taxon>
        <taxon>Rhabditida</taxon>
        <taxon>Tylenchina</taxon>
        <taxon>Panagrolaimomorpha</taxon>
        <taxon>Strongyloidoidea</taxon>
        <taxon>Steinernematidae</taxon>
        <taxon>Steinernema</taxon>
    </lineage>
</organism>
<evidence type="ECO:0000313" key="14">
    <source>
        <dbReference type="EMBL" id="TMS37847.1"/>
    </source>
</evidence>
<feature type="domain" description="EGF-like" evidence="13">
    <location>
        <begin position="389"/>
        <end position="431"/>
    </location>
</feature>
<evidence type="ECO:0000256" key="2">
    <source>
        <dbReference type="ARBA" id="ARBA00006127"/>
    </source>
</evidence>
<keyword evidence="6 12" id="KW-0732">Signal</keyword>
<dbReference type="CDD" id="cd00054">
    <property type="entry name" value="EGF_CA"/>
    <property type="match status" value="4"/>
</dbReference>
<dbReference type="SUPFAM" id="SSF57196">
    <property type="entry name" value="EGF/Laminin"/>
    <property type="match status" value="3"/>
</dbReference>
<feature type="domain" description="EGF-like" evidence="13">
    <location>
        <begin position="518"/>
        <end position="557"/>
    </location>
</feature>
<feature type="domain" description="EGF-like" evidence="13">
    <location>
        <begin position="432"/>
        <end position="475"/>
    </location>
</feature>
<evidence type="ECO:0000256" key="4">
    <source>
        <dbReference type="ARBA" id="ARBA00022530"/>
    </source>
</evidence>
<evidence type="ECO:0000256" key="11">
    <source>
        <dbReference type="PROSITE-ProRule" id="PRU00076"/>
    </source>
</evidence>
<feature type="signal peptide" evidence="12">
    <location>
        <begin position="1"/>
        <end position="17"/>
    </location>
</feature>
<dbReference type="InterPro" id="IPR055088">
    <property type="entry name" value="Fibulin_C"/>
</dbReference>
<dbReference type="InterPro" id="IPR026823">
    <property type="entry name" value="cEGF"/>
</dbReference>
<keyword evidence="10" id="KW-0325">Glycoprotein</keyword>
<dbReference type="Pfam" id="PF12662">
    <property type="entry name" value="cEGF"/>
    <property type="match status" value="1"/>
</dbReference>
<dbReference type="Gene3D" id="2.10.25.10">
    <property type="entry name" value="Laminin"/>
    <property type="match status" value="8"/>
</dbReference>
<comment type="caution">
    <text evidence="11">Lacks conserved residue(s) required for the propagation of feature annotation.</text>
</comment>
<keyword evidence="9 11" id="KW-1015">Disulfide bond</keyword>
<reference evidence="14 15" key="2">
    <citation type="journal article" date="2019" name="G3 (Bethesda)">
        <title>Hybrid Assembly of the Genome of the Entomopathogenic Nematode Steinernema carpocapsae Identifies the X-Chromosome.</title>
        <authorList>
            <person name="Serra L."/>
            <person name="Macchietto M."/>
            <person name="Macias-Munoz A."/>
            <person name="McGill C.J."/>
            <person name="Rodriguez I.M."/>
            <person name="Rodriguez B."/>
            <person name="Murad R."/>
            <person name="Mortazavi A."/>
        </authorList>
    </citation>
    <scope>NUCLEOTIDE SEQUENCE [LARGE SCALE GENOMIC DNA]</scope>
    <source>
        <strain evidence="14 15">ALL</strain>
    </source>
</reference>
<dbReference type="InterPro" id="IPR000742">
    <property type="entry name" value="EGF"/>
</dbReference>
<dbReference type="STRING" id="34508.A0A4U8V069"/>
<dbReference type="PROSITE" id="PS01186">
    <property type="entry name" value="EGF_2"/>
    <property type="match status" value="4"/>
</dbReference>
<dbReference type="InterPro" id="IPR018097">
    <property type="entry name" value="EGF_Ca-bd_CS"/>
</dbReference>
<keyword evidence="8" id="KW-0106">Calcium</keyword>
<comment type="similarity">
    <text evidence="2">Belongs to the fibulin family.</text>
</comment>
<evidence type="ECO:0000256" key="9">
    <source>
        <dbReference type="ARBA" id="ARBA00023157"/>
    </source>
</evidence>
<keyword evidence="4" id="KW-0272">Extracellular matrix</keyword>
<evidence type="ECO:0000256" key="8">
    <source>
        <dbReference type="ARBA" id="ARBA00022837"/>
    </source>
</evidence>
<evidence type="ECO:0000256" key="10">
    <source>
        <dbReference type="ARBA" id="ARBA00023180"/>
    </source>
</evidence>
<evidence type="ECO:0000256" key="7">
    <source>
        <dbReference type="ARBA" id="ARBA00022737"/>
    </source>
</evidence>
<dbReference type="EMBL" id="AZBU02000001">
    <property type="protein sequence ID" value="TMS37847.1"/>
    <property type="molecule type" value="Genomic_DNA"/>
</dbReference>
<evidence type="ECO:0000256" key="5">
    <source>
        <dbReference type="ARBA" id="ARBA00022536"/>
    </source>
</evidence>
<reference evidence="14 15" key="1">
    <citation type="journal article" date="2015" name="Genome Biol.">
        <title>Comparative genomics of Steinernema reveals deeply conserved gene regulatory networks.</title>
        <authorList>
            <person name="Dillman A.R."/>
            <person name="Macchietto M."/>
            <person name="Porter C.F."/>
            <person name="Rogers A."/>
            <person name="Williams B."/>
            <person name="Antoshechkin I."/>
            <person name="Lee M.M."/>
            <person name="Goodwin Z."/>
            <person name="Lu X."/>
            <person name="Lewis E.E."/>
            <person name="Goodrich-Blair H."/>
            <person name="Stock S.P."/>
            <person name="Adams B.J."/>
            <person name="Sternberg P.W."/>
            <person name="Mortazavi A."/>
        </authorList>
    </citation>
    <scope>NUCLEOTIDE SEQUENCE [LARGE SCALE GENOMIC DNA]</scope>
    <source>
        <strain evidence="14 15">ALL</strain>
    </source>
</reference>
<keyword evidence="15" id="KW-1185">Reference proteome</keyword>
<dbReference type="SMART" id="SM00179">
    <property type="entry name" value="EGF_CA"/>
    <property type="match status" value="7"/>
</dbReference>
<dbReference type="OrthoDB" id="10060424at2759"/>
<dbReference type="InterPro" id="IPR000152">
    <property type="entry name" value="EGF-type_Asp/Asn_hydroxyl_site"/>
</dbReference>
<protein>
    <recommendedName>
        <fullName evidence="13">EGF-like domain-containing protein</fullName>
    </recommendedName>
</protein>
<dbReference type="Pfam" id="PF07645">
    <property type="entry name" value="EGF_CA"/>
    <property type="match status" value="5"/>
</dbReference>
<evidence type="ECO:0000256" key="3">
    <source>
        <dbReference type="ARBA" id="ARBA00022525"/>
    </source>
</evidence>
<dbReference type="GO" id="GO:0005509">
    <property type="term" value="F:calcium ion binding"/>
    <property type="evidence" value="ECO:0007669"/>
    <property type="project" value="InterPro"/>
</dbReference>
<evidence type="ECO:0000259" key="13">
    <source>
        <dbReference type="PROSITE" id="PS50026"/>
    </source>
</evidence>
<dbReference type="InterPro" id="IPR052080">
    <property type="entry name" value="vWF_C/EGF_Fibrillin"/>
</dbReference>
<evidence type="ECO:0000256" key="6">
    <source>
        <dbReference type="ARBA" id="ARBA00022729"/>
    </source>
</evidence>
<dbReference type="InterPro" id="IPR049883">
    <property type="entry name" value="NOTCH1_EGF-like"/>
</dbReference>
<keyword evidence="7" id="KW-0677">Repeat</keyword>
<dbReference type="Proteomes" id="UP000298663">
    <property type="component" value="Chromosome X"/>
</dbReference>
<dbReference type="InterPro" id="IPR001881">
    <property type="entry name" value="EGF-like_Ca-bd_dom"/>
</dbReference>
<dbReference type="FunFam" id="2.10.25.10:FF:000240">
    <property type="entry name" value="Vitamin K-dependent protein S"/>
    <property type="match status" value="1"/>
</dbReference>
<dbReference type="Pfam" id="PF22914">
    <property type="entry name" value="Fibulin_C"/>
    <property type="match status" value="1"/>
</dbReference>
<dbReference type="EMBL" id="CM016762">
    <property type="protein sequence ID" value="TMS37847.1"/>
    <property type="molecule type" value="Genomic_DNA"/>
</dbReference>
<accession>A0A4U8V069</accession>